<dbReference type="PANTHER" id="PTHR43749">
    <property type="entry name" value="RNA-SPLICING LIGASE RTCB"/>
    <property type="match status" value="1"/>
</dbReference>
<dbReference type="InterPro" id="IPR001233">
    <property type="entry name" value="RtcB"/>
</dbReference>
<comment type="caution">
    <text evidence="12">The sequence shown here is derived from an EMBL/GenBank/DDBJ whole genome shotgun (WGS) entry which is preliminary data.</text>
</comment>
<keyword evidence="3 11" id="KW-0479">Metal-binding</keyword>
<organism evidence="12 13">
    <name type="scientific">Mediterraneibacter gnavus</name>
    <name type="common">Ruminococcus gnavus</name>
    <dbReference type="NCBI Taxonomy" id="33038"/>
    <lineage>
        <taxon>Bacteria</taxon>
        <taxon>Bacillati</taxon>
        <taxon>Bacillota</taxon>
        <taxon>Clostridia</taxon>
        <taxon>Lachnospirales</taxon>
        <taxon>Lachnospiraceae</taxon>
        <taxon>Mediterraneibacter</taxon>
    </lineage>
</organism>
<evidence type="ECO:0000256" key="11">
    <source>
        <dbReference type="PIRSR" id="PIRSR601233-3"/>
    </source>
</evidence>
<evidence type="ECO:0000313" key="12">
    <source>
        <dbReference type="EMBL" id="PLT84543.1"/>
    </source>
</evidence>
<evidence type="ECO:0000256" key="6">
    <source>
        <dbReference type="ARBA" id="ARBA00023134"/>
    </source>
</evidence>
<keyword evidence="2 12" id="KW-0436">Ligase</keyword>
<comment type="catalytic activity">
    <reaction evidence="8">
        <text>a 3'-end 3'-phospho-ribonucleotide-RNA + a 5'-end dephospho-ribonucleoside-RNA + GTP = a ribonucleotidyl-ribonucleotide-RNA + GMP + diphosphate</text>
        <dbReference type="Rhea" id="RHEA:68076"/>
        <dbReference type="Rhea" id="RHEA-COMP:10463"/>
        <dbReference type="Rhea" id="RHEA-COMP:13936"/>
        <dbReference type="Rhea" id="RHEA-COMP:17355"/>
        <dbReference type="ChEBI" id="CHEBI:33019"/>
        <dbReference type="ChEBI" id="CHEBI:37565"/>
        <dbReference type="ChEBI" id="CHEBI:58115"/>
        <dbReference type="ChEBI" id="CHEBI:83062"/>
        <dbReference type="ChEBI" id="CHEBI:138284"/>
        <dbReference type="ChEBI" id="CHEBI:173118"/>
        <dbReference type="EC" id="6.5.1.8"/>
    </reaction>
</comment>
<evidence type="ECO:0000256" key="3">
    <source>
        <dbReference type="ARBA" id="ARBA00022723"/>
    </source>
</evidence>
<proteinExistence type="predicted"/>
<dbReference type="EMBL" id="NIHW01000031">
    <property type="protein sequence ID" value="PLT84543.1"/>
    <property type="molecule type" value="Genomic_DNA"/>
</dbReference>
<evidence type="ECO:0000256" key="4">
    <source>
        <dbReference type="ARBA" id="ARBA00022741"/>
    </source>
</evidence>
<feature type="binding site" evidence="11">
    <location>
        <position position="280"/>
    </location>
    <ligand>
        <name>Mn(2+)</name>
        <dbReference type="ChEBI" id="CHEBI:29035"/>
        <label>2</label>
    </ligand>
</feature>
<dbReference type="RefSeq" id="WP_101882752.1">
    <property type="nucleotide sequence ID" value="NZ_NIHW01000031.1"/>
</dbReference>
<dbReference type="Pfam" id="PF01139">
    <property type="entry name" value="RtcB"/>
    <property type="match status" value="2"/>
</dbReference>
<gene>
    <name evidence="12" type="ORF">CDL20_11630</name>
</gene>
<dbReference type="AlphaFoldDB" id="A0A2N5PXZ7"/>
<evidence type="ECO:0000256" key="7">
    <source>
        <dbReference type="ARBA" id="ARBA00023211"/>
    </source>
</evidence>
<dbReference type="InterPro" id="IPR052915">
    <property type="entry name" value="RtcB-like"/>
</dbReference>
<feature type="binding site" evidence="11">
    <location>
        <position position="72"/>
    </location>
    <ligand>
        <name>Mn(2+)</name>
        <dbReference type="ChEBI" id="CHEBI:29035"/>
        <label>1</label>
    </ligand>
</feature>
<evidence type="ECO:0000256" key="9">
    <source>
        <dbReference type="PIRSR" id="PIRSR601233-1"/>
    </source>
</evidence>
<name>A0A2N5PXZ7_MEDGN</name>
<keyword evidence="6 10" id="KW-0342">GTP-binding</keyword>
<dbReference type="SUPFAM" id="SSF103365">
    <property type="entry name" value="Hypothetical protein PH1602"/>
    <property type="match status" value="1"/>
</dbReference>
<dbReference type="GO" id="GO:0170057">
    <property type="term" value="F:RNA ligase (GTP) activity"/>
    <property type="evidence" value="ECO:0007669"/>
    <property type="project" value="UniProtKB-EC"/>
</dbReference>
<feature type="binding site" evidence="10">
    <location>
        <begin position="143"/>
        <end position="147"/>
    </location>
    <ligand>
        <name>GMP</name>
        <dbReference type="ChEBI" id="CHEBI:58115"/>
    </ligand>
</feature>
<dbReference type="GO" id="GO:0006396">
    <property type="term" value="P:RNA processing"/>
    <property type="evidence" value="ECO:0007669"/>
    <property type="project" value="InterPro"/>
</dbReference>
<feature type="binding site" evidence="11">
    <location>
        <position position="161"/>
    </location>
    <ligand>
        <name>Mn(2+)</name>
        <dbReference type="ChEBI" id="CHEBI:29035"/>
        <label>2</label>
    </ligand>
</feature>
<dbReference type="PANTHER" id="PTHR43749:SF2">
    <property type="entry name" value="RNA-SPLICING LIGASE RTCB"/>
    <property type="match status" value="1"/>
</dbReference>
<dbReference type="GO" id="GO:0003909">
    <property type="term" value="F:DNA ligase activity"/>
    <property type="evidence" value="ECO:0007669"/>
    <property type="project" value="TreeGrafter"/>
</dbReference>
<dbReference type="Gene3D" id="3.90.1860.10">
    <property type="entry name" value="tRNA-splicing ligase RtcB"/>
    <property type="match status" value="2"/>
</dbReference>
<feature type="binding site" evidence="10">
    <location>
        <position position="313"/>
    </location>
    <ligand>
        <name>GMP</name>
        <dbReference type="ChEBI" id="CHEBI:58115"/>
    </ligand>
</feature>
<feature type="binding site" evidence="11">
    <location>
        <position position="144"/>
    </location>
    <ligand>
        <name>Mn(2+)</name>
        <dbReference type="ChEBI" id="CHEBI:29035"/>
        <label>1</label>
    </ligand>
</feature>
<sequence length="417" mass="47241">MKIVKGNYNEAKIFTDVVDEVCVEQIKGLLDLEVFKAAQVRIMPDCHAGASCVIGFTADLGDKVIPNIVGVDIGCGMLTVELGNIEIDFDKLDEVIRKKVPYGRNVNEGRLMRFPKIQEMYCYRSLKDTKNLERAIGSLGGGNHFIEIDVDEDGCKYLVIHTGSRQLGKQVAEYYQKIARGLHTGWGPVWEEEEKIKKEYKEAGRRSEIQDALKELHRNFHQSAPDMPLEYCFLSGKYTDQYLHDMRICQEYADENRKMIARQILDGYGLKAKDEFTTVHNYIDHDSNIIRKGAVSAKKDEKLLIPINMRDGSLLCIGKGNEDWNCSAPHGAGRLFSRSAAKYEFTVEEYAKTMEDAGIYSTCIDWSTLDECPMAYKGMEDIVNNIEPTAKIVKVLKPVYNFKATSPVKKEEDIGEE</sequence>
<evidence type="ECO:0000256" key="10">
    <source>
        <dbReference type="PIRSR" id="PIRSR601233-2"/>
    </source>
</evidence>
<dbReference type="GO" id="GO:0042245">
    <property type="term" value="P:RNA repair"/>
    <property type="evidence" value="ECO:0007669"/>
    <property type="project" value="UniProtKB-KW"/>
</dbReference>
<evidence type="ECO:0000256" key="1">
    <source>
        <dbReference type="ARBA" id="ARBA00012726"/>
    </source>
</evidence>
<dbReference type="GO" id="GO:0030145">
    <property type="term" value="F:manganese ion binding"/>
    <property type="evidence" value="ECO:0007669"/>
    <property type="project" value="TreeGrafter"/>
</dbReference>
<keyword evidence="4 10" id="KW-0547">Nucleotide-binding</keyword>
<protein>
    <recommendedName>
        <fullName evidence="1">3'-phosphate/5'-hydroxy nucleic acid ligase</fullName>
        <ecNumber evidence="1">6.5.1.8</ecNumber>
    </recommendedName>
</protein>
<accession>A0A2N5PXZ7</accession>
<keyword evidence="5" id="KW-0692">RNA repair</keyword>
<comment type="cofactor">
    <cofactor evidence="11">
        <name>Mn(2+)</name>
        <dbReference type="ChEBI" id="CHEBI:29035"/>
    </cofactor>
    <text evidence="11">Binds 2 manganese ions per subunit.</text>
</comment>
<dbReference type="EC" id="6.5.1.8" evidence="1"/>
<dbReference type="InterPro" id="IPR036025">
    <property type="entry name" value="RtcB-like_sf"/>
</dbReference>
<evidence type="ECO:0000256" key="8">
    <source>
        <dbReference type="ARBA" id="ARBA00047746"/>
    </source>
</evidence>
<evidence type="ECO:0000256" key="2">
    <source>
        <dbReference type="ARBA" id="ARBA00022598"/>
    </source>
</evidence>
<dbReference type="GO" id="GO:0006281">
    <property type="term" value="P:DNA repair"/>
    <property type="evidence" value="ECO:0007669"/>
    <property type="project" value="TreeGrafter"/>
</dbReference>
<evidence type="ECO:0000256" key="5">
    <source>
        <dbReference type="ARBA" id="ARBA00022800"/>
    </source>
</evidence>
<keyword evidence="7 11" id="KW-0464">Manganese</keyword>
<reference evidence="12 13" key="1">
    <citation type="journal article" date="2017" name="Genome Med.">
        <title>A novel Ruminococcus gnavus clade enriched in inflammatory bowel disease patients.</title>
        <authorList>
            <person name="Hall A.B."/>
            <person name="Yassour M."/>
            <person name="Sauk J."/>
            <person name="Garner A."/>
            <person name="Jiang X."/>
            <person name="Arthur T."/>
            <person name="Lagoudas G.K."/>
            <person name="Vatanen T."/>
            <person name="Fornelos N."/>
            <person name="Wilson R."/>
            <person name="Bertha M."/>
            <person name="Cohen M."/>
            <person name="Garber J."/>
            <person name="Khalili H."/>
            <person name="Gevers D."/>
            <person name="Ananthakrishnan A.N."/>
            <person name="Kugathasan S."/>
            <person name="Lander E.S."/>
            <person name="Blainey P."/>
            <person name="Vlamakis H."/>
            <person name="Xavier R.J."/>
            <person name="Huttenhower C."/>
        </authorList>
    </citation>
    <scope>NUCLEOTIDE SEQUENCE [LARGE SCALE GENOMIC DNA]</scope>
    <source>
        <strain evidence="12 13">RJX1128</strain>
    </source>
</reference>
<dbReference type="GO" id="GO:0005525">
    <property type="term" value="F:GTP binding"/>
    <property type="evidence" value="ECO:0007669"/>
    <property type="project" value="UniProtKB-KW"/>
</dbReference>
<feature type="binding site" evidence="10">
    <location>
        <begin position="330"/>
        <end position="333"/>
    </location>
    <ligand>
        <name>GMP</name>
        <dbReference type="ChEBI" id="CHEBI:58115"/>
    </ligand>
</feature>
<evidence type="ECO:0000313" key="13">
    <source>
        <dbReference type="Proteomes" id="UP000234840"/>
    </source>
</evidence>
<feature type="binding site" evidence="10">
    <location>
        <begin position="306"/>
        <end position="309"/>
    </location>
    <ligand>
        <name>GMP</name>
        <dbReference type="ChEBI" id="CHEBI:58115"/>
    </ligand>
</feature>
<feature type="binding site" evidence="10">
    <location>
        <begin position="280"/>
        <end position="281"/>
    </location>
    <ligand>
        <name>GMP</name>
        <dbReference type="ChEBI" id="CHEBI:58115"/>
    </ligand>
</feature>
<feature type="active site" description="GMP-histidine intermediate" evidence="9">
    <location>
        <position position="330"/>
    </location>
</feature>
<dbReference type="Proteomes" id="UP000234840">
    <property type="component" value="Unassembled WGS sequence"/>
</dbReference>